<dbReference type="GO" id="GO:0008836">
    <property type="term" value="F:diaminopimelate decarboxylase activity"/>
    <property type="evidence" value="ECO:0007669"/>
    <property type="project" value="UniProtKB-UniRule"/>
</dbReference>
<evidence type="ECO:0000256" key="11">
    <source>
        <dbReference type="ARBA" id="ARBA00074972"/>
    </source>
</evidence>
<protein>
    <recommendedName>
        <fullName evidence="11 12">Diaminopimelate decarboxylase</fullName>
        <shortName evidence="12">DAP decarboxylase</shortName>
        <shortName evidence="12">DAPDC</shortName>
        <ecNumber evidence="10 12">4.1.1.20</ecNumber>
    </recommendedName>
</protein>
<dbReference type="EMBL" id="ACCR02000003">
    <property type="protein sequence ID" value="EFI84518.1"/>
    <property type="molecule type" value="Genomic_DNA"/>
</dbReference>
<dbReference type="STRING" id="525367.HMPREF0556_11071"/>
<dbReference type="EC" id="4.1.1.20" evidence="10 12"/>
<comment type="pathway">
    <text evidence="8 12 14">Amino-acid biosynthesis; L-lysine biosynthesis via DAP pathway; L-lysine from DL-2,6-diaminopimelate: step 1/1.</text>
</comment>
<evidence type="ECO:0000256" key="6">
    <source>
        <dbReference type="ARBA" id="ARBA00023239"/>
    </source>
</evidence>
<evidence type="ECO:0000256" key="12">
    <source>
        <dbReference type="HAMAP-Rule" id="MF_02120"/>
    </source>
</evidence>
<keyword evidence="19" id="KW-1185">Reference proteome</keyword>
<feature type="modified residue" description="N6-(pyridoxal phosphate)lysine" evidence="12 13">
    <location>
        <position position="119"/>
    </location>
</feature>
<evidence type="ECO:0000256" key="7">
    <source>
        <dbReference type="ARBA" id="ARBA00050464"/>
    </source>
</evidence>
<feature type="binding site" evidence="12">
    <location>
        <position position="416"/>
    </location>
    <ligand>
        <name>substrate</name>
    </ligand>
</feature>
<keyword evidence="3 12" id="KW-0210">Decarboxylase</keyword>
<dbReference type="PRINTS" id="PR01181">
    <property type="entry name" value="DAPDCRBXLASE"/>
</dbReference>
<feature type="transmembrane region" description="Helical" evidence="15">
    <location>
        <begin position="20"/>
        <end position="37"/>
    </location>
</feature>
<comment type="similarity">
    <text evidence="9 12">Belongs to the Orn/Lys/Arg decarboxylase class-II family. LysA subfamily.</text>
</comment>
<dbReference type="HAMAP" id="MF_02120">
    <property type="entry name" value="LysA"/>
    <property type="match status" value="1"/>
</dbReference>
<dbReference type="FunFam" id="2.40.37.10:FF:000003">
    <property type="entry name" value="Diaminopimelate decarboxylase"/>
    <property type="match status" value="1"/>
</dbReference>
<dbReference type="SUPFAM" id="SSF50621">
    <property type="entry name" value="Alanine racemase C-terminal domain-like"/>
    <property type="match status" value="1"/>
</dbReference>
<dbReference type="Pfam" id="PF00278">
    <property type="entry name" value="Orn_DAP_Arg_deC"/>
    <property type="match status" value="1"/>
</dbReference>
<feature type="active site" description="Proton donor" evidence="13">
    <location>
        <position position="415"/>
    </location>
</feature>
<dbReference type="PANTHER" id="PTHR43727:SF2">
    <property type="entry name" value="GROUP IV DECARBOXYLASE"/>
    <property type="match status" value="1"/>
</dbReference>
<evidence type="ECO:0000313" key="18">
    <source>
        <dbReference type="EMBL" id="EFI84518.1"/>
    </source>
</evidence>
<comment type="catalytic activity">
    <reaction evidence="7 12 14">
        <text>meso-2,6-diaminopimelate + H(+) = L-lysine + CO2</text>
        <dbReference type="Rhea" id="RHEA:15101"/>
        <dbReference type="ChEBI" id="CHEBI:15378"/>
        <dbReference type="ChEBI" id="CHEBI:16526"/>
        <dbReference type="ChEBI" id="CHEBI:32551"/>
        <dbReference type="ChEBI" id="CHEBI:57791"/>
        <dbReference type="EC" id="4.1.1.20"/>
    </reaction>
</comment>
<evidence type="ECO:0000256" key="4">
    <source>
        <dbReference type="ARBA" id="ARBA00022898"/>
    </source>
</evidence>
<dbReference type="AlphaFoldDB" id="D7UXW0"/>
<evidence type="ECO:0000256" key="5">
    <source>
        <dbReference type="ARBA" id="ARBA00023154"/>
    </source>
</evidence>
<keyword evidence="15" id="KW-1133">Transmembrane helix</keyword>
<dbReference type="InterPro" id="IPR000183">
    <property type="entry name" value="Orn/DAP/Arg_de-COase"/>
</dbReference>
<dbReference type="GO" id="GO:0009089">
    <property type="term" value="P:lysine biosynthetic process via diaminopimelate"/>
    <property type="evidence" value="ECO:0007669"/>
    <property type="project" value="UniProtKB-UniRule"/>
</dbReference>
<keyword evidence="4 12" id="KW-0663">Pyridoxal phosphate</keyword>
<dbReference type="Gene3D" id="3.20.20.10">
    <property type="entry name" value="Alanine racemase"/>
    <property type="match status" value="1"/>
</dbReference>
<evidence type="ECO:0000313" key="19">
    <source>
        <dbReference type="Proteomes" id="UP000010119"/>
    </source>
</evidence>
<dbReference type="CDD" id="cd06828">
    <property type="entry name" value="PLPDE_III_DapDC"/>
    <property type="match status" value="1"/>
</dbReference>
<name>D7UXW0_LISGR</name>
<gene>
    <name evidence="12 18" type="primary">lysA</name>
    <name evidence="18" type="ORF">HMPREF0556_11071</name>
</gene>
<keyword evidence="15" id="KW-0812">Transmembrane</keyword>
<evidence type="ECO:0000256" key="8">
    <source>
        <dbReference type="ARBA" id="ARBA00060643"/>
    </source>
</evidence>
<dbReference type="NCBIfam" id="TIGR01048">
    <property type="entry name" value="lysA"/>
    <property type="match status" value="1"/>
</dbReference>
<dbReference type="InterPro" id="IPR009006">
    <property type="entry name" value="Ala_racemase/Decarboxylase_C"/>
</dbReference>
<feature type="binding site" evidence="12">
    <location>
        <begin position="344"/>
        <end position="347"/>
    </location>
    <ligand>
        <name>pyridoxal 5'-phosphate</name>
        <dbReference type="ChEBI" id="CHEBI:597326"/>
    </ligand>
</feature>
<dbReference type="HOGENOM" id="CLU_026444_0_1_9"/>
<dbReference type="InterPro" id="IPR022644">
    <property type="entry name" value="De-COase2_N"/>
</dbReference>
<reference evidence="18" key="1">
    <citation type="submission" date="2010-06" db="EMBL/GenBank/DDBJ databases">
        <authorList>
            <person name="Muzny D."/>
            <person name="Qin X."/>
            <person name="Buhay C."/>
            <person name="Dugan-Rocha S."/>
            <person name="Ding Y."/>
            <person name="Chen G."/>
            <person name="Hawes A."/>
            <person name="Holder M."/>
            <person name="Jhangiani S."/>
            <person name="Johnson A."/>
            <person name="Khan Z."/>
            <person name="Li Z."/>
            <person name="Liu W."/>
            <person name="Liu X."/>
            <person name="Perez L."/>
            <person name="Shen H."/>
            <person name="Wang Q."/>
            <person name="Watt J."/>
            <person name="Xi L."/>
            <person name="Xin Y."/>
            <person name="Zhou J."/>
            <person name="Deng J."/>
            <person name="Jiang H."/>
            <person name="Liu Y."/>
            <person name="Qu J."/>
            <person name="Song X.-Z."/>
            <person name="Zhang L."/>
            <person name="Villasana D."/>
            <person name="Johnson A."/>
            <person name="Liu J."/>
            <person name="Liyanage D."/>
            <person name="Lorensuhewa L."/>
            <person name="Robinson T."/>
            <person name="Song A."/>
            <person name="Song B.-B."/>
            <person name="Dinh H."/>
            <person name="Thornton R."/>
            <person name="Coyle M."/>
            <person name="Francisco L."/>
            <person name="Jackson L."/>
            <person name="Javaid M."/>
            <person name="Korchina V."/>
            <person name="Kovar C."/>
            <person name="Mata R."/>
            <person name="Mathew T."/>
            <person name="Ngo R."/>
            <person name="Nguyen L."/>
            <person name="Nguyen N."/>
            <person name="Okwuonu G."/>
            <person name="Ongeri F."/>
            <person name="Pham C."/>
            <person name="Simmons D."/>
            <person name="Wilczek-Boney K."/>
            <person name="Hale W."/>
            <person name="Jakkamsetti A."/>
            <person name="Pham P."/>
            <person name="Ruth R."/>
            <person name="San Lucas F."/>
            <person name="Warren J."/>
            <person name="Zhang J."/>
            <person name="Zhao Z."/>
            <person name="Zhou C."/>
            <person name="Zhu D."/>
            <person name="Lee S."/>
            <person name="Bess C."/>
            <person name="Blankenburg K."/>
            <person name="Forbes L."/>
            <person name="Fu Q."/>
            <person name="Gubbala S."/>
            <person name="Hirani K."/>
            <person name="Jayaseelan J.C."/>
            <person name="Lara F."/>
            <person name="Munidasa M."/>
            <person name="Palculict T."/>
            <person name="Patil S."/>
            <person name="Pu L.-L."/>
            <person name="Saada N."/>
            <person name="Tang L."/>
            <person name="Weissenberger G."/>
            <person name="Zhu Y."/>
            <person name="Hemphill L."/>
            <person name="Shang Y."/>
            <person name="Youmans B."/>
            <person name="Ayvaz T."/>
            <person name="Ross M."/>
            <person name="Santibanez J."/>
            <person name="Aqrawi P."/>
            <person name="Gross S."/>
            <person name="Joshi V."/>
            <person name="Fowler G."/>
            <person name="Nazareth L."/>
            <person name="Reid J."/>
            <person name="Worley K."/>
            <person name="Petrosino J."/>
            <person name="Highlander S."/>
            <person name="Gibbs R."/>
        </authorList>
    </citation>
    <scope>NUCLEOTIDE SEQUENCE [LARGE SCALE GENOMIC DNA]</scope>
    <source>
        <strain evidence="18">DSM 20601</strain>
    </source>
</reference>
<sequence>MLKREQFYYVKRLSLWKPLFFIYLIMLLSRLFVLCYYRQVNVKIGDKGGIEVTFERLGTMKTSQEGHLEIGGVDTIKLAEKYGTPLYVYDVALIRDRARGFKRTFEEMGITAQVAYASKAFSAIAIYQLMAEEGLSVDVVSGGELYTAIKAGFPAELIHFHGNNKTREEIEMALDYEIGCIVVDNFYEIDLLKTILSERQQKVSVLVRVTPGIEAHTHDYILTGQEDSKFGFGLDNGQAEKALQLLLQDSAYFDVKGLHCHIGSQIFETTGFKVAAHRVMDKLVEWRDAFGFKASVLNLGGGFGVRYTADDEPLEPAEYVRQIILEVKEVAQQNELAVPEIWIEPGRALVGEAGTTLYSIGSRKEVPGIRDYIAVDGGMNDNIRPALYDAKYEAVIANHPEKAAEETVSIAGKCCESGDMLIWDIPLPNMQSGEILAVFCTGAYGYAMASNYNRICRPAVVFVENGIDKLVVARETYDDLIQNDLSLF</sequence>
<comment type="cofactor">
    <cofactor evidence="1 12 13 14">
        <name>pyridoxal 5'-phosphate</name>
        <dbReference type="ChEBI" id="CHEBI:597326"/>
    </cofactor>
</comment>
<dbReference type="InterPro" id="IPR029066">
    <property type="entry name" value="PLP-binding_barrel"/>
</dbReference>
<dbReference type="PANTHER" id="PTHR43727">
    <property type="entry name" value="DIAMINOPIMELATE DECARBOXYLASE"/>
    <property type="match status" value="1"/>
</dbReference>
<keyword evidence="2 12" id="KW-0028">Amino-acid biosynthesis</keyword>
<dbReference type="Gene3D" id="2.40.37.10">
    <property type="entry name" value="Lyase, Ornithine Decarboxylase, Chain A, domain 1"/>
    <property type="match status" value="1"/>
</dbReference>
<dbReference type="FunFam" id="3.20.20.10:FF:000003">
    <property type="entry name" value="Diaminopimelate decarboxylase"/>
    <property type="match status" value="1"/>
</dbReference>
<feature type="domain" description="Orn/DAP/Arg decarboxylase 2 C-terminal" evidence="16">
    <location>
        <begin position="87"/>
        <end position="442"/>
    </location>
</feature>
<comment type="subunit">
    <text evidence="12">Homodimer.</text>
</comment>
<dbReference type="UniPathway" id="UPA00034">
    <property type="reaction ID" value="UER00027"/>
</dbReference>
<evidence type="ECO:0000256" key="10">
    <source>
        <dbReference type="ARBA" id="ARBA00066427"/>
    </source>
</evidence>
<evidence type="ECO:0000256" key="1">
    <source>
        <dbReference type="ARBA" id="ARBA00001933"/>
    </source>
</evidence>
<dbReference type="InterPro" id="IPR022643">
    <property type="entry name" value="De-COase2_C"/>
</dbReference>
<evidence type="ECO:0000256" key="2">
    <source>
        <dbReference type="ARBA" id="ARBA00022605"/>
    </source>
</evidence>
<evidence type="ECO:0000256" key="9">
    <source>
        <dbReference type="ARBA" id="ARBA00060983"/>
    </source>
</evidence>
<feature type="binding site" evidence="12">
    <location>
        <position position="388"/>
    </location>
    <ligand>
        <name>substrate</name>
    </ligand>
</feature>
<keyword evidence="15" id="KW-0472">Membrane</keyword>
<evidence type="ECO:0000256" key="13">
    <source>
        <dbReference type="PIRSR" id="PIRSR600183-50"/>
    </source>
</evidence>
<evidence type="ECO:0000256" key="14">
    <source>
        <dbReference type="RuleBase" id="RU003738"/>
    </source>
</evidence>
<organism evidence="18 19">
    <name type="scientific">Listeria grayi DSM 20601</name>
    <dbReference type="NCBI Taxonomy" id="525367"/>
    <lineage>
        <taxon>Bacteria</taxon>
        <taxon>Bacillati</taxon>
        <taxon>Bacillota</taxon>
        <taxon>Bacilli</taxon>
        <taxon>Bacillales</taxon>
        <taxon>Listeriaceae</taxon>
        <taxon>Listeria</taxon>
    </lineage>
</organism>
<evidence type="ECO:0000259" key="16">
    <source>
        <dbReference type="Pfam" id="PF00278"/>
    </source>
</evidence>
<evidence type="ECO:0000256" key="15">
    <source>
        <dbReference type="SAM" id="Phobius"/>
    </source>
</evidence>
<dbReference type="GO" id="GO:0030170">
    <property type="term" value="F:pyridoxal phosphate binding"/>
    <property type="evidence" value="ECO:0007669"/>
    <property type="project" value="UniProtKB-UniRule"/>
</dbReference>
<feature type="binding site" evidence="12">
    <location>
        <position position="444"/>
    </location>
    <ligand>
        <name>substrate</name>
    </ligand>
</feature>
<feature type="binding site" evidence="12">
    <location>
        <position position="444"/>
    </location>
    <ligand>
        <name>pyridoxal 5'-phosphate</name>
        <dbReference type="ChEBI" id="CHEBI:597326"/>
    </ligand>
</feature>
<comment type="caution">
    <text evidence="18">The sequence shown here is derived from an EMBL/GenBank/DDBJ whole genome shotgun (WGS) entry which is preliminary data.</text>
</comment>
<proteinExistence type="inferred from homology"/>
<accession>D7UXW0</accession>
<dbReference type="InterPro" id="IPR002986">
    <property type="entry name" value="DAP_deCOOHase_LysA"/>
</dbReference>
<feature type="binding site" evidence="12">
    <location>
        <position position="384"/>
    </location>
    <ligand>
        <name>substrate</name>
    </ligand>
</feature>
<dbReference type="eggNOG" id="COG0019">
    <property type="taxonomic scope" value="Bacteria"/>
</dbReference>
<feature type="binding site" evidence="12">
    <location>
        <position position="347"/>
    </location>
    <ligand>
        <name>substrate</name>
    </ligand>
</feature>
<keyword evidence="6 12" id="KW-0456">Lyase</keyword>
<feature type="domain" description="Orn/DAP/Arg decarboxylase 2 N-terminal" evidence="17">
    <location>
        <begin position="94"/>
        <end position="350"/>
    </location>
</feature>
<dbReference type="SUPFAM" id="SSF51419">
    <property type="entry name" value="PLP-binding barrel"/>
    <property type="match status" value="1"/>
</dbReference>
<comment type="function">
    <text evidence="12">Specifically catalyzes the decarboxylation of meso-diaminopimelate (meso-DAP) to L-lysine.</text>
</comment>
<dbReference type="Proteomes" id="UP000010119">
    <property type="component" value="Unassembled WGS sequence"/>
</dbReference>
<dbReference type="PRINTS" id="PR01179">
    <property type="entry name" value="ODADCRBXLASE"/>
</dbReference>
<feature type="binding site" evidence="12">
    <location>
        <position position="302"/>
    </location>
    <ligand>
        <name>pyridoxal 5'-phosphate</name>
        <dbReference type="ChEBI" id="CHEBI:597326"/>
    </ligand>
</feature>
<keyword evidence="5 12" id="KW-0457">Lysine biosynthesis</keyword>
<evidence type="ECO:0000259" key="17">
    <source>
        <dbReference type="Pfam" id="PF02784"/>
    </source>
</evidence>
<evidence type="ECO:0000256" key="3">
    <source>
        <dbReference type="ARBA" id="ARBA00022793"/>
    </source>
</evidence>
<dbReference type="Pfam" id="PF02784">
    <property type="entry name" value="Orn_Arg_deC_N"/>
    <property type="match status" value="1"/>
</dbReference>